<dbReference type="Pfam" id="PF03105">
    <property type="entry name" value="SPX"/>
    <property type="match status" value="2"/>
</dbReference>
<protein>
    <recommendedName>
        <fullName evidence="11">Vacuolar transporter chaperone complex subunit 4</fullName>
        <ecNumber evidence="3">2.7.4.1</ecNumber>
    </recommendedName>
    <alternativeName>
        <fullName evidence="13">Polyphosphate kinase</fullName>
    </alternativeName>
    <alternativeName>
        <fullName evidence="12">SPX-dependent polyphosphate polymerase VTC subunit 4</fullName>
    </alternativeName>
    <alternativeName>
        <fullName evidence="14">Vacuolar membrane polyphosphate polymerase catalytic subunit</fullName>
    </alternativeName>
</protein>
<reference evidence="20" key="1">
    <citation type="journal article" date="2018" name="Nat. Microbiol.">
        <title>Leveraging single-cell genomics to expand the fungal tree of life.</title>
        <authorList>
            <person name="Ahrendt S.R."/>
            <person name="Quandt C.A."/>
            <person name="Ciobanu D."/>
            <person name="Clum A."/>
            <person name="Salamov A."/>
            <person name="Andreopoulos B."/>
            <person name="Cheng J.F."/>
            <person name="Woyke T."/>
            <person name="Pelin A."/>
            <person name="Henrissat B."/>
            <person name="Reynolds N.K."/>
            <person name="Benny G.L."/>
            <person name="Smith M.E."/>
            <person name="James T.Y."/>
            <person name="Grigoriev I.V."/>
        </authorList>
    </citation>
    <scope>NUCLEOTIDE SEQUENCE [LARGE SCALE GENOMIC DNA]</scope>
</reference>
<dbReference type="PANTHER" id="PTHR46140:SF1">
    <property type="entry name" value="VACUOLAR TRANSPORTER CHAPERONE COMPLEX SUBUNIT 4-RELATED"/>
    <property type="match status" value="1"/>
</dbReference>
<dbReference type="GO" id="GO:0006799">
    <property type="term" value="P:polyphosphate biosynthetic process"/>
    <property type="evidence" value="ECO:0007669"/>
    <property type="project" value="UniProtKB-ARBA"/>
</dbReference>
<dbReference type="InterPro" id="IPR004331">
    <property type="entry name" value="SPX_dom"/>
</dbReference>
<feature type="transmembrane region" description="Helical" evidence="17">
    <location>
        <begin position="639"/>
        <end position="661"/>
    </location>
</feature>
<evidence type="ECO:0000313" key="20">
    <source>
        <dbReference type="Proteomes" id="UP000269721"/>
    </source>
</evidence>
<evidence type="ECO:0000256" key="12">
    <source>
        <dbReference type="ARBA" id="ARBA00075894"/>
    </source>
</evidence>
<evidence type="ECO:0000256" key="3">
    <source>
        <dbReference type="ARBA" id="ARBA00012960"/>
    </source>
</evidence>
<keyword evidence="20" id="KW-1185">Reference proteome</keyword>
<evidence type="ECO:0000256" key="8">
    <source>
        <dbReference type="ARBA" id="ARBA00023136"/>
    </source>
</evidence>
<name>A0A4P9W282_9FUNG</name>
<evidence type="ECO:0000313" key="19">
    <source>
        <dbReference type="EMBL" id="RKO84898.1"/>
    </source>
</evidence>
<feature type="transmembrane region" description="Helical" evidence="17">
    <location>
        <begin position="612"/>
        <end position="632"/>
    </location>
</feature>
<keyword evidence="7 17" id="KW-1133">Transmembrane helix</keyword>
<dbReference type="Pfam" id="PF02656">
    <property type="entry name" value="DUF202"/>
    <property type="match status" value="1"/>
</dbReference>
<dbReference type="GO" id="GO:0000329">
    <property type="term" value="C:fungal-type vacuole membrane"/>
    <property type="evidence" value="ECO:0007669"/>
    <property type="project" value="TreeGrafter"/>
</dbReference>
<comment type="catalytic activity">
    <reaction evidence="9">
        <text>[phosphate](n) + ATP = [phosphate](n+1) + ADP</text>
        <dbReference type="Rhea" id="RHEA:19573"/>
        <dbReference type="Rhea" id="RHEA-COMP:9859"/>
        <dbReference type="Rhea" id="RHEA-COMP:14280"/>
        <dbReference type="ChEBI" id="CHEBI:16838"/>
        <dbReference type="ChEBI" id="CHEBI:30616"/>
        <dbReference type="ChEBI" id="CHEBI:456216"/>
        <dbReference type="EC" id="2.7.4.1"/>
    </reaction>
    <physiologicalReaction direction="left-to-right" evidence="9">
        <dbReference type="Rhea" id="RHEA:19574"/>
    </physiologicalReaction>
</comment>
<feature type="coiled-coil region" evidence="15">
    <location>
        <begin position="312"/>
        <end position="339"/>
    </location>
</feature>
<evidence type="ECO:0000256" key="2">
    <source>
        <dbReference type="ARBA" id="ARBA00004128"/>
    </source>
</evidence>
<comment type="subcellular location">
    <subcellularLocation>
        <location evidence="2">Vacuole membrane</location>
        <topology evidence="2">Multi-pass membrane protein</topology>
    </subcellularLocation>
</comment>
<dbReference type="GO" id="GO:0008976">
    <property type="term" value="F:polyphosphate kinase activity"/>
    <property type="evidence" value="ECO:0007669"/>
    <property type="project" value="UniProtKB-EC"/>
</dbReference>
<evidence type="ECO:0000256" key="6">
    <source>
        <dbReference type="ARBA" id="ARBA00022692"/>
    </source>
</evidence>
<evidence type="ECO:0000256" key="16">
    <source>
        <dbReference type="SAM" id="MobiDB-lite"/>
    </source>
</evidence>
<feature type="transmembrane region" description="Helical" evidence="17">
    <location>
        <begin position="681"/>
        <end position="699"/>
    </location>
</feature>
<keyword evidence="4" id="KW-0926">Vacuole</keyword>
<evidence type="ECO:0000256" key="7">
    <source>
        <dbReference type="ARBA" id="ARBA00022989"/>
    </source>
</evidence>
<dbReference type="CDD" id="cd14480">
    <property type="entry name" value="SPX_VTC2_like"/>
    <property type="match status" value="1"/>
</dbReference>
<keyword evidence="8 17" id="KW-0472">Membrane</keyword>
<evidence type="ECO:0000256" key="10">
    <source>
        <dbReference type="ARBA" id="ARBA00061390"/>
    </source>
</evidence>
<evidence type="ECO:0000256" key="1">
    <source>
        <dbReference type="ARBA" id="ARBA00001936"/>
    </source>
</evidence>
<dbReference type="InterPro" id="IPR051572">
    <property type="entry name" value="VTC_Complex_Subunit"/>
</dbReference>
<dbReference type="Gene3D" id="3.20.100.30">
    <property type="entry name" value="VTC, catalytic tunnel domain"/>
    <property type="match status" value="1"/>
</dbReference>
<evidence type="ECO:0000256" key="14">
    <source>
        <dbReference type="ARBA" id="ARBA00081313"/>
    </source>
</evidence>
<dbReference type="FunFam" id="3.20.100.30:FF:000001">
    <property type="entry name" value="Vacuolar transporter chaperone 4"/>
    <property type="match status" value="1"/>
</dbReference>
<evidence type="ECO:0000256" key="11">
    <source>
        <dbReference type="ARBA" id="ARBA00067464"/>
    </source>
</evidence>
<keyword evidence="5" id="KW-0808">Transferase</keyword>
<organism evidence="19 20">
    <name type="scientific">Blyttiomyces helicus</name>
    <dbReference type="NCBI Taxonomy" id="388810"/>
    <lineage>
        <taxon>Eukaryota</taxon>
        <taxon>Fungi</taxon>
        <taxon>Fungi incertae sedis</taxon>
        <taxon>Chytridiomycota</taxon>
        <taxon>Chytridiomycota incertae sedis</taxon>
        <taxon>Chytridiomycetes</taxon>
        <taxon>Chytridiomycetes incertae sedis</taxon>
        <taxon>Blyttiomyces</taxon>
    </lineage>
</organism>
<dbReference type="InterPro" id="IPR042267">
    <property type="entry name" value="VTC_sf"/>
</dbReference>
<evidence type="ECO:0000259" key="18">
    <source>
        <dbReference type="PROSITE" id="PS51382"/>
    </source>
</evidence>
<dbReference type="Pfam" id="PF09359">
    <property type="entry name" value="VTC"/>
    <property type="match status" value="1"/>
</dbReference>
<dbReference type="InterPro" id="IPR018966">
    <property type="entry name" value="VTC_domain"/>
</dbReference>
<evidence type="ECO:0000256" key="17">
    <source>
        <dbReference type="SAM" id="Phobius"/>
    </source>
</evidence>
<gene>
    <name evidence="19" type="ORF">BDK51DRAFT_21703</name>
</gene>
<dbReference type="GO" id="GO:0033254">
    <property type="term" value="C:vacuolar transporter chaperone complex"/>
    <property type="evidence" value="ECO:0007669"/>
    <property type="project" value="TreeGrafter"/>
</dbReference>
<dbReference type="OrthoDB" id="6493944at2759"/>
<evidence type="ECO:0000256" key="5">
    <source>
        <dbReference type="ARBA" id="ARBA00022679"/>
    </source>
</evidence>
<keyword evidence="6 17" id="KW-0812">Transmembrane</keyword>
<dbReference type="EMBL" id="KZ999620">
    <property type="protein sequence ID" value="RKO84898.1"/>
    <property type="molecule type" value="Genomic_DNA"/>
</dbReference>
<comment type="similarity">
    <text evidence="10">Belongs to the VTC4 family.</text>
</comment>
<dbReference type="PROSITE" id="PS51382">
    <property type="entry name" value="SPX"/>
    <property type="match status" value="1"/>
</dbReference>
<keyword evidence="15" id="KW-0175">Coiled coil</keyword>
<dbReference type="PANTHER" id="PTHR46140">
    <property type="entry name" value="VACUOLAR TRANSPORTER CHAPERONE 1-RELATED"/>
    <property type="match status" value="1"/>
</dbReference>
<evidence type="ECO:0000256" key="13">
    <source>
        <dbReference type="ARBA" id="ARBA00080494"/>
    </source>
</evidence>
<evidence type="ECO:0000256" key="4">
    <source>
        <dbReference type="ARBA" id="ARBA00022554"/>
    </source>
</evidence>
<dbReference type="Proteomes" id="UP000269721">
    <property type="component" value="Unassembled WGS sequence"/>
</dbReference>
<evidence type="ECO:0000256" key="15">
    <source>
        <dbReference type="SAM" id="Coils"/>
    </source>
</evidence>
<dbReference type="CDD" id="cd07751">
    <property type="entry name" value="PolyPPase_VTC4_like"/>
    <property type="match status" value="1"/>
</dbReference>
<sequence length="702" mass="80688">MKFGHKLATDLYPEWRFYYLDYDELKRRLKKSEIEHAGFTDAKEATFVEILERELEKVSSFRQIKGDELARRVQHCEAVVESILAEGETKESDFESVEREIGSINVEVTELSKFIRLNYSAFLKILKKHDKHTNYMLKPSFMVRMSARPFYKESFDNLIIRLSKLFDTCRTGGKRSQENANAGGSQQNFVRRTTKYWVHPDNVTEVKCIILKYLPVLVFSAKGGKDPDPAITSIYFDNDAFDLYVGRLEKSEGAEALRLRWYGNMDQTEIFVERKTHREDWTGESSVKSRFPIKEKYVNDYLKGTYTMEKTIAKFRERKQKSEKELEHLEQLSTEVQQTVLKKGLHPVVRTFYNRTAFQLPGDARVRISLDTELTMIREDNYDRSRSGSNWRRTDVGTTAPFSYVAGEDVNAFPYAVLEVKLQTQYGTEPPTWIQELVKSHLVEEVPKFSKFIHGVATLLDNKISLLPFWLPQMDKDIRKPVPAGYRSLEWGSSNEEPPRAVDRALIVRPRSKKQKDSDLDSIEVVIEPVRSVSSFRRSGADERTPLLGAGPSSRGGERRRKKPFGLGSIGSLFKKESDSEDSGPTPAQAAKRIALPVRVEPKVFFANERTFLSWLHFCIVLVTLALGLLNFSDKVGQISGLIFTLVAMMFMIYALFLYQWRAHKIRNRDAGPYDDRVGPTVLVATLFFAVLTNVWLVFTGK</sequence>
<proteinExistence type="inferred from homology"/>
<evidence type="ECO:0000256" key="9">
    <source>
        <dbReference type="ARBA" id="ARBA00050204"/>
    </source>
</evidence>
<comment type="cofactor">
    <cofactor evidence="1">
        <name>Mn(2+)</name>
        <dbReference type="ChEBI" id="CHEBI:29035"/>
    </cofactor>
</comment>
<dbReference type="AlphaFoldDB" id="A0A4P9W282"/>
<accession>A0A4P9W282</accession>
<dbReference type="EC" id="2.7.4.1" evidence="3"/>
<dbReference type="InterPro" id="IPR003807">
    <property type="entry name" value="DUF202"/>
</dbReference>
<feature type="region of interest" description="Disordered" evidence="16">
    <location>
        <begin position="537"/>
        <end position="588"/>
    </location>
</feature>
<feature type="domain" description="SPX" evidence="18">
    <location>
        <begin position="1"/>
        <end position="143"/>
    </location>
</feature>